<protein>
    <submittedName>
        <fullName evidence="1">Uncharacterized protein</fullName>
    </submittedName>
</protein>
<evidence type="ECO:0000313" key="2">
    <source>
        <dbReference type="Proteomes" id="UP000678317"/>
    </source>
</evidence>
<reference evidence="1 2" key="1">
    <citation type="submission" date="2021-03" db="EMBL/GenBank/DDBJ databases">
        <title>novel species in genus Cellulomonas.</title>
        <authorList>
            <person name="Zhang G."/>
        </authorList>
    </citation>
    <scope>NUCLEOTIDE SEQUENCE [LARGE SCALE GENOMIC DNA]</scope>
    <source>
        <strain evidence="2">zg-ZUI188</strain>
    </source>
</reference>
<gene>
    <name evidence="1" type="ORF">J4035_05605</name>
</gene>
<dbReference type="Proteomes" id="UP000678317">
    <property type="component" value="Unassembled WGS sequence"/>
</dbReference>
<comment type="caution">
    <text evidence="1">The sequence shown here is derived from an EMBL/GenBank/DDBJ whole genome shotgun (WGS) entry which is preliminary data.</text>
</comment>
<dbReference type="EMBL" id="JAGFBM010000001">
    <property type="protein sequence ID" value="MBO3084107.1"/>
    <property type="molecule type" value="Genomic_DNA"/>
</dbReference>
<evidence type="ECO:0000313" key="1">
    <source>
        <dbReference type="EMBL" id="MBO3084107.1"/>
    </source>
</evidence>
<name>A0ABS3SEM4_9CELL</name>
<proteinExistence type="predicted"/>
<accession>A0ABS3SEM4</accession>
<dbReference type="RefSeq" id="WP_208288939.1">
    <property type="nucleotide sequence ID" value="NZ_CP074404.1"/>
</dbReference>
<organism evidence="1 2">
    <name type="scientific">Cellulomonas fengjieae</name>
    <dbReference type="NCBI Taxonomy" id="2819978"/>
    <lineage>
        <taxon>Bacteria</taxon>
        <taxon>Bacillati</taxon>
        <taxon>Actinomycetota</taxon>
        <taxon>Actinomycetes</taxon>
        <taxon>Micrococcales</taxon>
        <taxon>Cellulomonadaceae</taxon>
        <taxon>Cellulomonas</taxon>
    </lineage>
</organism>
<keyword evidence="2" id="KW-1185">Reference proteome</keyword>
<sequence>MPTVSSGGAITIYGHWYTTTCNDTGGNEPLQPLAPVHLTATLPGGDVVNLGNLDPGGPDMGFAVEVHVPAGTPAGTVTIRDDRQQPATYEFEVGQ</sequence>